<dbReference type="AlphaFoldDB" id="W9QD39"/>
<sequence>MFKEPTPHGLFPPQWRLTGLDFAGQKAEGSEFCSTEVVEVLSFAQWRSMAARGWASHGLLTGGWVGHGTLALGWVGQSM</sequence>
<evidence type="ECO:0000313" key="1">
    <source>
        <dbReference type="EMBL" id="EXB28980.1"/>
    </source>
</evidence>
<accession>W9QD39</accession>
<name>W9QD39_9ROSA</name>
<evidence type="ECO:0000313" key="2">
    <source>
        <dbReference type="Proteomes" id="UP000030645"/>
    </source>
</evidence>
<gene>
    <name evidence="1" type="ORF">L484_018396</name>
</gene>
<organism evidence="1 2">
    <name type="scientific">Morus notabilis</name>
    <dbReference type="NCBI Taxonomy" id="981085"/>
    <lineage>
        <taxon>Eukaryota</taxon>
        <taxon>Viridiplantae</taxon>
        <taxon>Streptophyta</taxon>
        <taxon>Embryophyta</taxon>
        <taxon>Tracheophyta</taxon>
        <taxon>Spermatophyta</taxon>
        <taxon>Magnoliopsida</taxon>
        <taxon>eudicotyledons</taxon>
        <taxon>Gunneridae</taxon>
        <taxon>Pentapetalae</taxon>
        <taxon>rosids</taxon>
        <taxon>fabids</taxon>
        <taxon>Rosales</taxon>
        <taxon>Moraceae</taxon>
        <taxon>Moreae</taxon>
        <taxon>Morus</taxon>
    </lineage>
</organism>
<reference evidence="2" key="1">
    <citation type="submission" date="2013-01" db="EMBL/GenBank/DDBJ databases">
        <title>Draft Genome Sequence of a Mulberry Tree, Morus notabilis C.K. Schneid.</title>
        <authorList>
            <person name="He N."/>
            <person name="Zhao S."/>
        </authorList>
    </citation>
    <scope>NUCLEOTIDE SEQUENCE</scope>
</reference>
<dbReference type="EMBL" id="KE343428">
    <property type="protein sequence ID" value="EXB28980.1"/>
    <property type="molecule type" value="Genomic_DNA"/>
</dbReference>
<protein>
    <submittedName>
        <fullName evidence="1">Uncharacterized protein</fullName>
    </submittedName>
</protein>
<proteinExistence type="predicted"/>
<dbReference type="Proteomes" id="UP000030645">
    <property type="component" value="Unassembled WGS sequence"/>
</dbReference>
<keyword evidence="2" id="KW-1185">Reference proteome</keyword>